<dbReference type="GO" id="GO:0043130">
    <property type="term" value="F:ubiquitin binding"/>
    <property type="evidence" value="ECO:0007669"/>
    <property type="project" value="TreeGrafter"/>
</dbReference>
<evidence type="ECO:0000313" key="6">
    <source>
        <dbReference type="Proteomes" id="UP000822688"/>
    </source>
</evidence>
<dbReference type="GO" id="GO:0061025">
    <property type="term" value="P:membrane fusion"/>
    <property type="evidence" value="ECO:0007669"/>
    <property type="project" value="TreeGrafter"/>
</dbReference>
<dbReference type="SUPFAM" id="SSF54236">
    <property type="entry name" value="Ubiquitin-like"/>
    <property type="match status" value="1"/>
</dbReference>
<dbReference type="PROSITE" id="PS50033">
    <property type="entry name" value="UBX"/>
    <property type="match status" value="1"/>
</dbReference>
<dbReference type="AlphaFoldDB" id="A0A8T0HB43"/>
<evidence type="ECO:0000259" key="3">
    <source>
        <dbReference type="PROSITE" id="PS50033"/>
    </source>
</evidence>
<dbReference type="GO" id="GO:0031468">
    <property type="term" value="P:nuclear membrane reassembly"/>
    <property type="evidence" value="ECO:0007669"/>
    <property type="project" value="TreeGrafter"/>
</dbReference>
<dbReference type="CDD" id="cd01770">
    <property type="entry name" value="UBX_UBXN2"/>
    <property type="match status" value="1"/>
</dbReference>
<feature type="region of interest" description="Disordered" evidence="2">
    <location>
        <begin position="190"/>
        <end position="228"/>
    </location>
</feature>
<dbReference type="SUPFAM" id="SSF102848">
    <property type="entry name" value="NSFL1 (p97 ATPase) cofactor p47, SEP domain"/>
    <property type="match status" value="1"/>
</dbReference>
<feature type="compositionally biased region" description="Polar residues" evidence="2">
    <location>
        <begin position="204"/>
        <end position="223"/>
    </location>
</feature>
<dbReference type="SMART" id="SM00553">
    <property type="entry name" value="SEP"/>
    <property type="match status" value="1"/>
</dbReference>
<feature type="region of interest" description="Disordered" evidence="2">
    <location>
        <begin position="81"/>
        <end position="172"/>
    </location>
</feature>
<organism evidence="5 6">
    <name type="scientific">Ceratodon purpureus</name>
    <name type="common">Fire moss</name>
    <name type="synonym">Dicranum purpureum</name>
    <dbReference type="NCBI Taxonomy" id="3225"/>
    <lineage>
        <taxon>Eukaryota</taxon>
        <taxon>Viridiplantae</taxon>
        <taxon>Streptophyta</taxon>
        <taxon>Embryophyta</taxon>
        <taxon>Bryophyta</taxon>
        <taxon>Bryophytina</taxon>
        <taxon>Bryopsida</taxon>
        <taxon>Dicranidae</taxon>
        <taxon>Pseudoditrichales</taxon>
        <taxon>Ditrichaceae</taxon>
        <taxon>Ceratodon</taxon>
    </lineage>
</organism>
<dbReference type="InterPro" id="IPR001012">
    <property type="entry name" value="UBX_dom"/>
</dbReference>
<dbReference type="GO" id="GO:0005634">
    <property type="term" value="C:nucleus"/>
    <property type="evidence" value="ECO:0007669"/>
    <property type="project" value="TreeGrafter"/>
</dbReference>
<feature type="domain" description="UBX" evidence="3">
    <location>
        <begin position="357"/>
        <end position="434"/>
    </location>
</feature>
<evidence type="ECO:0000256" key="1">
    <source>
        <dbReference type="ARBA" id="ARBA00022786"/>
    </source>
</evidence>
<reference evidence="5" key="1">
    <citation type="submission" date="2020-06" db="EMBL/GenBank/DDBJ databases">
        <title>WGS assembly of Ceratodon purpureus strain R40.</title>
        <authorList>
            <person name="Carey S.B."/>
            <person name="Jenkins J."/>
            <person name="Shu S."/>
            <person name="Lovell J.T."/>
            <person name="Sreedasyam A."/>
            <person name="Maumus F."/>
            <person name="Tiley G.P."/>
            <person name="Fernandez-Pozo N."/>
            <person name="Barry K."/>
            <person name="Chen C."/>
            <person name="Wang M."/>
            <person name="Lipzen A."/>
            <person name="Daum C."/>
            <person name="Saski C.A."/>
            <person name="Payton A.C."/>
            <person name="Mcbreen J.C."/>
            <person name="Conrad R.E."/>
            <person name="Kollar L.M."/>
            <person name="Olsson S."/>
            <person name="Huttunen S."/>
            <person name="Landis J.B."/>
            <person name="Wickett N.J."/>
            <person name="Johnson M.G."/>
            <person name="Rensing S.A."/>
            <person name="Grimwood J."/>
            <person name="Schmutz J."/>
            <person name="Mcdaniel S.F."/>
        </authorList>
    </citation>
    <scope>NUCLEOTIDE SEQUENCE</scope>
    <source>
        <strain evidence="5">R40</strain>
    </source>
</reference>
<dbReference type="GO" id="GO:0051117">
    <property type="term" value="F:ATPase binding"/>
    <property type="evidence" value="ECO:0007669"/>
    <property type="project" value="UniProtKB-ARBA"/>
</dbReference>
<gene>
    <name evidence="5" type="ORF">KC19_7G055500</name>
</gene>
<dbReference type="Pfam" id="PF08059">
    <property type="entry name" value="SEP"/>
    <property type="match status" value="1"/>
</dbReference>
<evidence type="ECO:0000313" key="5">
    <source>
        <dbReference type="EMBL" id="KAG0566332.1"/>
    </source>
</evidence>
<feature type="compositionally biased region" description="Low complexity" evidence="2">
    <location>
        <begin position="89"/>
        <end position="114"/>
    </location>
</feature>
<dbReference type="PANTHER" id="PTHR23333">
    <property type="entry name" value="UBX DOMAIN CONTAINING PROTEIN"/>
    <property type="match status" value="1"/>
</dbReference>
<dbReference type="Pfam" id="PF00789">
    <property type="entry name" value="UBX"/>
    <property type="match status" value="1"/>
</dbReference>
<accession>A0A8T0HB43</accession>
<dbReference type="PANTHER" id="PTHR23333:SF20">
    <property type="entry name" value="NSFL1 COFACTOR P47"/>
    <property type="match status" value="1"/>
</dbReference>
<dbReference type="CDD" id="cd14348">
    <property type="entry name" value="UBA_p47"/>
    <property type="match status" value="1"/>
</dbReference>
<dbReference type="Gene3D" id="3.10.20.90">
    <property type="entry name" value="Phosphatidylinositol 3-kinase Catalytic Subunit, Chain A, domain 1"/>
    <property type="match status" value="1"/>
</dbReference>
<dbReference type="InterPro" id="IPR009060">
    <property type="entry name" value="UBA-like_sf"/>
</dbReference>
<dbReference type="InterPro" id="IPR036241">
    <property type="entry name" value="NSFL1C_SEP_dom_sf"/>
</dbReference>
<sequence>MDGEDEVVAKFCGVSTATPEQARFFLESTEWQLEPALQLFFDSEHGRATPMNFTNYDVTEDESMGISEAEMLPQEAMLQGSTGLNSSWDRPALAAAAPDPPQRQLGSFGSGPRNPKGKGKGNGRRSTSSRGIVTTFGDLGKQSDSDSDSEAQEYYTGGEKSGMVVQDPNKKHSHRDVEAIFERIQRLGAQRGPAAEPSARSVGQAGSNRFFSGLSHTLSGETRGQQDRVTVDQPELGASPPDPVVHNIHLWRNGFTVNDGPLRRLDDPTNLPFLESINRSECPRELEPSDRSTPVHVNLVKRITDDWQAPPQPKYVPFKGPGHTLGTKTTESSEDVVTSMNTSDAVPRPSQALIIDDAKPATSIQLRLLDGTRMVARFNTNHTVADIRGFIDATRPGSSGIYQLQTVGFPPVKLTNPTETIERAGLLNAVVIQKG</sequence>
<proteinExistence type="predicted"/>
<dbReference type="Proteomes" id="UP000822688">
    <property type="component" value="Chromosome 7"/>
</dbReference>
<keyword evidence="1" id="KW-0833">Ubl conjugation pathway</keyword>
<dbReference type="Pfam" id="PF14555">
    <property type="entry name" value="UBA_4"/>
    <property type="match status" value="1"/>
</dbReference>
<name>A0A8T0HB43_CERPU</name>
<dbReference type="PROSITE" id="PS51399">
    <property type="entry name" value="SEP"/>
    <property type="match status" value="1"/>
</dbReference>
<dbReference type="SMART" id="SM00166">
    <property type="entry name" value="UBX"/>
    <property type="match status" value="1"/>
</dbReference>
<dbReference type="FunFam" id="3.30.420.210:FF:000005">
    <property type="entry name" value="Plant UBX domain-containing protein 4"/>
    <property type="match status" value="1"/>
</dbReference>
<feature type="domain" description="SEP" evidence="4">
    <location>
        <begin position="243"/>
        <end position="308"/>
    </location>
</feature>
<dbReference type="Gene3D" id="1.10.8.10">
    <property type="entry name" value="DNA helicase RuvA subunit, C-terminal domain"/>
    <property type="match status" value="1"/>
</dbReference>
<dbReference type="InterPro" id="IPR012989">
    <property type="entry name" value="SEP_domain"/>
</dbReference>
<dbReference type="GO" id="GO:0043161">
    <property type="term" value="P:proteasome-mediated ubiquitin-dependent protein catabolic process"/>
    <property type="evidence" value="ECO:0007669"/>
    <property type="project" value="TreeGrafter"/>
</dbReference>
<dbReference type="OrthoDB" id="25887at2759"/>
<dbReference type="Gene3D" id="3.30.420.210">
    <property type="entry name" value="SEP domain"/>
    <property type="match status" value="1"/>
</dbReference>
<dbReference type="GO" id="GO:0005829">
    <property type="term" value="C:cytosol"/>
    <property type="evidence" value="ECO:0007669"/>
    <property type="project" value="TreeGrafter"/>
</dbReference>
<comment type="caution">
    <text evidence="5">The sequence shown here is derived from an EMBL/GenBank/DDBJ whole genome shotgun (WGS) entry which is preliminary data.</text>
</comment>
<dbReference type="FunFam" id="3.10.20.90:FF:000179">
    <property type="entry name" value="Plant UBX domain-containing protein 4"/>
    <property type="match status" value="1"/>
</dbReference>
<dbReference type="GO" id="GO:0000045">
    <property type="term" value="P:autophagosome assembly"/>
    <property type="evidence" value="ECO:0007669"/>
    <property type="project" value="TreeGrafter"/>
</dbReference>
<dbReference type="GO" id="GO:0007030">
    <property type="term" value="P:Golgi organization"/>
    <property type="evidence" value="ECO:0007669"/>
    <property type="project" value="TreeGrafter"/>
</dbReference>
<dbReference type="InterPro" id="IPR029071">
    <property type="entry name" value="Ubiquitin-like_domsf"/>
</dbReference>
<keyword evidence="6" id="KW-1185">Reference proteome</keyword>
<evidence type="ECO:0000259" key="4">
    <source>
        <dbReference type="PROSITE" id="PS51399"/>
    </source>
</evidence>
<dbReference type="SUPFAM" id="SSF46934">
    <property type="entry name" value="UBA-like"/>
    <property type="match status" value="1"/>
</dbReference>
<dbReference type="EMBL" id="CM026428">
    <property type="protein sequence ID" value="KAG0566332.1"/>
    <property type="molecule type" value="Genomic_DNA"/>
</dbReference>
<evidence type="ECO:0000256" key="2">
    <source>
        <dbReference type="SAM" id="MobiDB-lite"/>
    </source>
</evidence>
<protein>
    <submittedName>
        <fullName evidence="5">Uncharacterized protein</fullName>
    </submittedName>
</protein>